<proteinExistence type="predicted"/>
<gene>
    <name evidence="1" type="ORF">JAO78_004005</name>
</gene>
<sequence>MNKKSAKNRFNAPANWSAQYLSANPIFSELCQLFPLTELNNWPTLVQLNHWLGQSDYRLVDDALLQADGRYYEAFIFATSHIPTRAENWHDLFGGLIWGLFPKTKRQINQLHIREMALHGQQQRSKIRNKLTLLDECGVLIALEPSAQAHRQWLQQHAWRRSFWQQRHDWQHAIVPVIFGHAIYEMATQPFIGLTAKTWFIDVPTGFSQWALTDRYTFLDEKLSQQIANTEQLLNNDQLTPLPLLGLPGWYSDNNAEDFYANTEYFRPRKTQQ</sequence>
<dbReference type="EMBL" id="JAEINI020000002">
    <property type="protein sequence ID" value="MCB5225970.1"/>
    <property type="molecule type" value="Genomic_DNA"/>
</dbReference>
<dbReference type="RefSeq" id="WP_226750064.1">
    <property type="nucleotide sequence ID" value="NZ_JAEINI020000002.1"/>
</dbReference>
<comment type="caution">
    <text evidence="1">The sequence shown here is derived from an EMBL/GenBank/DDBJ whole genome shotgun (WGS) entry which is preliminary data.</text>
</comment>
<accession>A0ABS8C0Y5</accession>
<reference evidence="1 2" key="1">
    <citation type="submission" date="2021-10" db="EMBL/GenBank/DDBJ databases">
        <title>Alishewanella koreense sp. nov. isolated from seawater of southwestern coast in South Korea and the proposal for the reclassification of Rheinheimera perlucida and Rheinheimera tuosuensis as Arsukibacterium perlucida and Arsukibacterium tuosuensis.</title>
        <authorList>
            <person name="Kim K.H."/>
            <person name="Ruan W."/>
            <person name="Kim K.R."/>
            <person name="Baek J.H."/>
            <person name="Jeon C.O."/>
        </authorList>
    </citation>
    <scope>NUCLEOTIDE SEQUENCE [LARGE SCALE GENOMIC DNA]</scope>
    <source>
        <strain evidence="1 2">16-MA</strain>
    </source>
</reference>
<dbReference type="InterPro" id="IPR021390">
    <property type="entry name" value="DUF3025"/>
</dbReference>
<organism evidence="1 2">
    <name type="scientific">Alishewanella maricola</name>
    <dbReference type="NCBI Taxonomy" id="2795740"/>
    <lineage>
        <taxon>Bacteria</taxon>
        <taxon>Pseudomonadati</taxon>
        <taxon>Pseudomonadota</taxon>
        <taxon>Gammaproteobacteria</taxon>
        <taxon>Alteromonadales</taxon>
        <taxon>Alteromonadaceae</taxon>
        <taxon>Alishewanella</taxon>
    </lineage>
</organism>
<keyword evidence="2" id="KW-1185">Reference proteome</keyword>
<evidence type="ECO:0000313" key="1">
    <source>
        <dbReference type="EMBL" id="MCB5225970.1"/>
    </source>
</evidence>
<protein>
    <submittedName>
        <fullName evidence="1">DUF3025 domain-containing protein</fullName>
    </submittedName>
</protein>
<dbReference type="Pfam" id="PF11227">
    <property type="entry name" value="DUF3025"/>
    <property type="match status" value="1"/>
</dbReference>
<name>A0ABS8C0Y5_9ALTE</name>
<evidence type="ECO:0000313" key="2">
    <source>
        <dbReference type="Proteomes" id="UP000633814"/>
    </source>
</evidence>
<dbReference type="Proteomes" id="UP000633814">
    <property type="component" value="Unassembled WGS sequence"/>
</dbReference>